<keyword evidence="6" id="KW-1185">Reference proteome</keyword>
<keyword evidence="1" id="KW-0805">Transcription regulation</keyword>
<dbReference type="CDD" id="cd01392">
    <property type="entry name" value="HTH_LacI"/>
    <property type="match status" value="1"/>
</dbReference>
<dbReference type="EMBL" id="FQYX01000012">
    <property type="protein sequence ID" value="SHJ14600.1"/>
    <property type="molecule type" value="Genomic_DNA"/>
</dbReference>
<dbReference type="Gene3D" id="3.40.50.2300">
    <property type="match status" value="2"/>
</dbReference>
<evidence type="ECO:0000256" key="2">
    <source>
        <dbReference type="ARBA" id="ARBA00023125"/>
    </source>
</evidence>
<evidence type="ECO:0000256" key="1">
    <source>
        <dbReference type="ARBA" id="ARBA00023015"/>
    </source>
</evidence>
<evidence type="ECO:0000313" key="5">
    <source>
        <dbReference type="EMBL" id="SHJ14600.1"/>
    </source>
</evidence>
<dbReference type="InterPro" id="IPR025997">
    <property type="entry name" value="SBP_2_dom"/>
</dbReference>
<dbReference type="InterPro" id="IPR000843">
    <property type="entry name" value="HTH_LacI"/>
</dbReference>
<keyword evidence="3" id="KW-0804">Transcription</keyword>
<evidence type="ECO:0000259" key="4">
    <source>
        <dbReference type="PROSITE" id="PS50932"/>
    </source>
</evidence>
<dbReference type="InterPro" id="IPR010982">
    <property type="entry name" value="Lambda_DNA-bd_dom_sf"/>
</dbReference>
<dbReference type="PANTHER" id="PTHR30146">
    <property type="entry name" value="LACI-RELATED TRANSCRIPTIONAL REPRESSOR"/>
    <property type="match status" value="1"/>
</dbReference>
<dbReference type="PANTHER" id="PTHR30146:SF144">
    <property type="entry name" value="LACI-FAMILY TRANSCRIPTION REGULATOR"/>
    <property type="match status" value="1"/>
</dbReference>
<dbReference type="SUPFAM" id="SSF47413">
    <property type="entry name" value="lambda repressor-like DNA-binding domains"/>
    <property type="match status" value="1"/>
</dbReference>
<dbReference type="AlphaFoldDB" id="A0A1M6GXH4"/>
<proteinExistence type="predicted"/>
<dbReference type="Pfam" id="PF00356">
    <property type="entry name" value="LacI"/>
    <property type="match status" value="1"/>
</dbReference>
<dbReference type="RefSeq" id="WP_072764442.1">
    <property type="nucleotide sequence ID" value="NZ_FQYX01000012.1"/>
</dbReference>
<dbReference type="STRING" id="558155.SAMN04487911_11238"/>
<dbReference type="Pfam" id="PF13407">
    <property type="entry name" value="Peripla_BP_4"/>
    <property type="match status" value="1"/>
</dbReference>
<dbReference type="Gene3D" id="1.10.260.40">
    <property type="entry name" value="lambda repressor-like DNA-binding domains"/>
    <property type="match status" value="1"/>
</dbReference>
<feature type="domain" description="HTH lacI-type" evidence="4">
    <location>
        <begin position="2"/>
        <end position="56"/>
    </location>
</feature>
<dbReference type="SMART" id="SM00354">
    <property type="entry name" value="HTH_LACI"/>
    <property type="match status" value="1"/>
</dbReference>
<dbReference type="InterPro" id="IPR028082">
    <property type="entry name" value="Peripla_BP_I"/>
</dbReference>
<gene>
    <name evidence="5" type="ORF">SAMN04487911_11238</name>
</gene>
<evidence type="ECO:0000256" key="3">
    <source>
        <dbReference type="ARBA" id="ARBA00023163"/>
    </source>
</evidence>
<dbReference type="PROSITE" id="PS50932">
    <property type="entry name" value="HTH_LACI_2"/>
    <property type="match status" value="1"/>
</dbReference>
<dbReference type="GO" id="GO:0003700">
    <property type="term" value="F:DNA-binding transcription factor activity"/>
    <property type="evidence" value="ECO:0007669"/>
    <property type="project" value="TreeGrafter"/>
</dbReference>
<accession>A0A1M6GXH4</accession>
<dbReference type="OrthoDB" id="628703at2"/>
<protein>
    <submittedName>
        <fullName evidence="5">LacI family transcriptional regulator</fullName>
    </submittedName>
</protein>
<evidence type="ECO:0000313" key="6">
    <source>
        <dbReference type="Proteomes" id="UP000184231"/>
    </source>
</evidence>
<dbReference type="PROSITE" id="PS00356">
    <property type="entry name" value="HTH_LACI_1"/>
    <property type="match status" value="1"/>
</dbReference>
<dbReference type="SUPFAM" id="SSF53822">
    <property type="entry name" value="Periplasmic binding protein-like I"/>
    <property type="match status" value="1"/>
</dbReference>
<reference evidence="5 6" key="1">
    <citation type="submission" date="2016-11" db="EMBL/GenBank/DDBJ databases">
        <authorList>
            <person name="Jaros S."/>
            <person name="Januszkiewicz K."/>
            <person name="Wedrychowicz H."/>
        </authorList>
    </citation>
    <scope>NUCLEOTIDE SEQUENCE [LARGE SCALE GENOMIC DNA]</scope>
    <source>
        <strain evidence="5 6">CGMCC 1.8863</strain>
    </source>
</reference>
<sequence>MITIKEIAEKAKVSAGTVDRVLHNRGGVSKKTEESVKRVLKENNFTLNVIASRLASRKKYHIATLIPKHNSSNLFWKSPLLGILEAAKEVEEYGVKVTNFLYEQVSQSSYIEEGNNLIHTKPDAVVIAPTFYDETKDIVTRLEEKNIPYLFLNIDLKGFKNLSFIGQNSFDGGYLAGKLMHLSTGGKHQILIVQTHLQDHNYHVTKKRIEGFTSYYKDQGTNLEIVHFNLHSLENKSFVKEGLHSVFSAHPHINGIYVPSSRISTIANEIDSQRLNQIRMIGYDTTAPNLQSLKEDKITFLISQKSFHQGYQAVLCFSDLFIKKTLPLSRIYSPLEIITKENISYGKGYKKGRPL</sequence>
<dbReference type="Proteomes" id="UP000184231">
    <property type="component" value="Unassembled WGS sequence"/>
</dbReference>
<organism evidence="5 6">
    <name type="scientific">Arenibacter nanhaiticus</name>
    <dbReference type="NCBI Taxonomy" id="558155"/>
    <lineage>
        <taxon>Bacteria</taxon>
        <taxon>Pseudomonadati</taxon>
        <taxon>Bacteroidota</taxon>
        <taxon>Flavobacteriia</taxon>
        <taxon>Flavobacteriales</taxon>
        <taxon>Flavobacteriaceae</taxon>
        <taxon>Arenibacter</taxon>
    </lineage>
</organism>
<keyword evidence="2" id="KW-0238">DNA-binding</keyword>
<dbReference type="GO" id="GO:0000976">
    <property type="term" value="F:transcription cis-regulatory region binding"/>
    <property type="evidence" value="ECO:0007669"/>
    <property type="project" value="TreeGrafter"/>
</dbReference>
<name>A0A1M6GXH4_9FLAO</name>